<dbReference type="GO" id="GO:0005737">
    <property type="term" value="C:cytoplasm"/>
    <property type="evidence" value="ECO:0007669"/>
    <property type="project" value="TreeGrafter"/>
</dbReference>
<dbReference type="EMBL" id="CP000235">
    <property type="protein sequence ID" value="ABD43355.1"/>
    <property type="molecule type" value="Genomic_DNA"/>
</dbReference>
<comment type="cofactor">
    <cofactor evidence="4">
        <name>Zn(2+)</name>
        <dbReference type="ChEBI" id="CHEBI:29105"/>
    </cofactor>
    <text evidence="4">Binds 1 zinc ion per subunit.</text>
</comment>
<feature type="binding site" evidence="4">
    <location>
        <position position="339"/>
    </location>
    <ligand>
        <name>Zn(2+)</name>
        <dbReference type="ChEBI" id="CHEBI:29105"/>
    </ligand>
</feature>
<keyword evidence="2 4" id="KW-0808">Transferase</keyword>
<name>Q2GL25_ANAPZ</name>
<comment type="catalytic activity">
    <reaction evidence="4">
        <text>7-aminomethyl-7-carbaguanine + guanosine(34) in tRNA = 7-aminomethyl-7-carbaguanosine(34) in tRNA + guanine</text>
        <dbReference type="Rhea" id="RHEA:24104"/>
        <dbReference type="Rhea" id="RHEA-COMP:10341"/>
        <dbReference type="Rhea" id="RHEA-COMP:10342"/>
        <dbReference type="ChEBI" id="CHEBI:16235"/>
        <dbReference type="ChEBI" id="CHEBI:58703"/>
        <dbReference type="ChEBI" id="CHEBI:74269"/>
        <dbReference type="ChEBI" id="CHEBI:82833"/>
        <dbReference type="EC" id="2.4.2.29"/>
    </reaction>
</comment>
<evidence type="ECO:0000256" key="2">
    <source>
        <dbReference type="ARBA" id="ARBA00022679"/>
    </source>
</evidence>
<dbReference type="Pfam" id="PF01702">
    <property type="entry name" value="TGT"/>
    <property type="match status" value="1"/>
</dbReference>
<comment type="pathway">
    <text evidence="4">tRNA modification; tRNA-queuosine biosynthesis.</text>
</comment>
<dbReference type="Gene3D" id="3.20.20.105">
    <property type="entry name" value="Queuine tRNA-ribosyltransferase-like"/>
    <property type="match status" value="1"/>
</dbReference>
<dbReference type="GO" id="GO:0046872">
    <property type="term" value="F:metal ion binding"/>
    <property type="evidence" value="ECO:0007669"/>
    <property type="project" value="UniProtKB-KW"/>
</dbReference>
<feature type="binding site" evidence="4">
    <location>
        <position position="336"/>
    </location>
    <ligand>
        <name>Zn(2+)</name>
        <dbReference type="ChEBI" id="CHEBI:29105"/>
    </ligand>
</feature>
<feature type="active site" description="Proton acceptor" evidence="4">
    <location>
        <position position="95"/>
    </location>
</feature>
<keyword evidence="3 4" id="KW-0819">tRNA processing</keyword>
<evidence type="ECO:0000313" key="7">
    <source>
        <dbReference type="Proteomes" id="UP000001943"/>
    </source>
</evidence>
<dbReference type="NCBIfam" id="TIGR00449">
    <property type="entry name" value="tgt_general"/>
    <property type="match status" value="1"/>
</dbReference>
<keyword evidence="7" id="KW-1185">Reference proteome</keyword>
<dbReference type="NCBIfam" id="TIGR00430">
    <property type="entry name" value="Q_tRNA_tgt"/>
    <property type="match status" value="1"/>
</dbReference>
<evidence type="ECO:0000259" key="5">
    <source>
        <dbReference type="Pfam" id="PF01702"/>
    </source>
</evidence>
<keyword evidence="4" id="KW-0862">Zinc</keyword>
<dbReference type="GO" id="GO:0008616">
    <property type="term" value="P:tRNA queuosine(34) biosynthetic process"/>
    <property type="evidence" value="ECO:0007669"/>
    <property type="project" value="UniProtKB-UniRule"/>
</dbReference>
<organism evidence="6 7">
    <name type="scientific">Anaplasma phagocytophilum (strain HZ)</name>
    <dbReference type="NCBI Taxonomy" id="212042"/>
    <lineage>
        <taxon>Bacteria</taxon>
        <taxon>Pseudomonadati</taxon>
        <taxon>Pseudomonadota</taxon>
        <taxon>Alphaproteobacteria</taxon>
        <taxon>Rickettsiales</taxon>
        <taxon>Anaplasmataceae</taxon>
        <taxon>Anaplasma</taxon>
        <taxon>phagocytophilum group</taxon>
    </lineage>
</organism>
<reference evidence="6 7" key="1">
    <citation type="journal article" date="2006" name="PLoS Genet.">
        <title>Comparative genomics of emerging human ehrlichiosis agents.</title>
        <authorList>
            <person name="Dunning Hotopp J.C."/>
            <person name="Lin M."/>
            <person name="Madupu R."/>
            <person name="Crabtree J."/>
            <person name="Angiuoli S.V."/>
            <person name="Eisen J.A."/>
            <person name="Seshadri R."/>
            <person name="Ren Q."/>
            <person name="Wu M."/>
            <person name="Utterback T.R."/>
            <person name="Smith S."/>
            <person name="Lewis M."/>
            <person name="Khouri H."/>
            <person name="Zhang C."/>
            <person name="Niu H."/>
            <person name="Lin Q."/>
            <person name="Ohashi N."/>
            <person name="Zhi N."/>
            <person name="Nelson W."/>
            <person name="Brinkac L.M."/>
            <person name="Dodson R.J."/>
            <person name="Rosovitz M.J."/>
            <person name="Sundaram J."/>
            <person name="Daugherty S.C."/>
            <person name="Davidsen T."/>
            <person name="Durkin A.S."/>
            <person name="Gwinn M."/>
            <person name="Haft D.H."/>
            <person name="Selengut J.D."/>
            <person name="Sullivan S.A."/>
            <person name="Zafar N."/>
            <person name="Zhou L."/>
            <person name="Benahmed F."/>
            <person name="Forberger H."/>
            <person name="Halpin R."/>
            <person name="Mulligan S."/>
            <person name="Robinson J."/>
            <person name="White O."/>
            <person name="Rikihisa Y."/>
            <person name="Tettelin H."/>
        </authorList>
    </citation>
    <scope>NUCLEOTIDE SEQUENCE [LARGE SCALE GENOMIC DNA]</scope>
    <source>
        <strain evidence="6 7">HZ</strain>
    </source>
</reference>
<dbReference type="PaxDb" id="212042-APH_0314"/>
<dbReference type="InterPro" id="IPR002616">
    <property type="entry name" value="tRNA_ribo_trans-like"/>
</dbReference>
<sequence length="394" mass="44212">MFMYRNFNFKVLLESGKARVGTITTPHGSIFTPAFIFCATKASIKSLKIQDVQECGTQIILSNTYHLMLQPGEQVVESLGGLHKMMGWNGPMLTDSGGYQIFSLGYGSVSEELKGKLRKSSGTSLIKIDESGARFRSYINGSTYHLTPERSVEIQRKLGADLVVVLDECTPFHTSYEYTNQSMLMSTRWAQRSLEAFKSTDDGSQALYCVIQGGVYPDLRKTSCEFANNSPFFGHAIGGSLGACKQQMYDIVSLTYNMLDKTRPVHLLGIGNVIDIFHGVLQGIDTFDCVYPTRIARHGAALVKPENRDMHGREYINLNSAKFRTSTDAIEQDCICYTCRTHSKGYLHHLLKAKELLAYSLITIHNIQFMNDLMQLIRKSISNNSLQQELTRWS</sequence>
<evidence type="ECO:0000256" key="4">
    <source>
        <dbReference type="HAMAP-Rule" id="MF_00168"/>
    </source>
</evidence>
<feature type="domain" description="tRNA-guanine(15) transglycosylase-like" evidence="5">
    <location>
        <begin position="17"/>
        <end position="391"/>
    </location>
</feature>
<comment type="subunit">
    <text evidence="4">Homodimer. Within each dimer, one monomer is responsible for RNA recognition and catalysis, while the other monomer binds to the replacement base PreQ1.</text>
</comment>
<dbReference type="UniPathway" id="UPA00392"/>
<feature type="binding site" evidence="4">
    <location>
        <begin position="95"/>
        <end position="99"/>
    </location>
    <ligand>
        <name>substrate</name>
    </ligand>
</feature>
<feature type="binding site" evidence="4">
    <location>
        <position position="167"/>
    </location>
    <ligand>
        <name>substrate</name>
    </ligand>
</feature>
<evidence type="ECO:0000313" key="6">
    <source>
        <dbReference type="EMBL" id="ABD43355.1"/>
    </source>
</evidence>
<dbReference type="InterPro" id="IPR036511">
    <property type="entry name" value="TGT-like_sf"/>
</dbReference>
<dbReference type="InterPro" id="IPR004803">
    <property type="entry name" value="TGT"/>
</dbReference>
<feature type="active site" description="Nucleophile" evidence="4">
    <location>
        <position position="288"/>
    </location>
</feature>
<dbReference type="KEGG" id="aph:APH_0314"/>
<feature type="region of interest" description="RNA binding; important for wobble base 34 recognition" evidence="4">
    <location>
        <begin position="293"/>
        <end position="297"/>
    </location>
</feature>
<proteinExistence type="inferred from homology"/>
<feature type="binding site" evidence="4">
    <location>
        <position position="239"/>
    </location>
    <ligand>
        <name>substrate</name>
    </ligand>
</feature>
<dbReference type="eggNOG" id="COG0343">
    <property type="taxonomic scope" value="Bacteria"/>
</dbReference>
<comment type="function">
    <text evidence="4">Catalyzes the base-exchange of a guanine (G) residue with the queuine precursor 7-aminomethyl-7-deazaguanine (PreQ1) at position 34 (anticodon wobble position) in tRNAs with GU(N) anticodons (tRNA-Asp, -Asn, -His and -Tyr). Catalysis occurs through a double-displacement mechanism. The nucleophile active site attacks the C1' of nucleotide 34 to detach the guanine base from the RNA, forming a covalent enzyme-RNA intermediate. The proton acceptor active site deprotonates the incoming PreQ1, allowing a nucleophilic attack on the C1' of the ribose to form the product. After dissociation, two additional enzymatic reactions on the tRNA convert PreQ1 to queuine (Q), resulting in the hypermodified nucleoside queuosine (7-(((4,5-cis-dihydroxy-2-cyclopenten-1-yl)amino)methyl)-7-deazaguanosine).</text>
</comment>
<dbReference type="InterPro" id="IPR050076">
    <property type="entry name" value="ArchSynthase1/Queuine_TRR"/>
</dbReference>
<comment type="similarity">
    <text evidence="4">Belongs to the queuine tRNA-ribosyltransferase family.</text>
</comment>
<evidence type="ECO:0000256" key="1">
    <source>
        <dbReference type="ARBA" id="ARBA00022676"/>
    </source>
</evidence>
<feature type="binding site" evidence="4">
    <location>
        <position position="365"/>
    </location>
    <ligand>
        <name>Zn(2+)</name>
        <dbReference type="ChEBI" id="CHEBI:29105"/>
    </ligand>
</feature>
<dbReference type="STRING" id="212042.APH_0314"/>
<dbReference type="GO" id="GO:0008479">
    <property type="term" value="F:tRNA-guanosine(34) queuine transglycosylase activity"/>
    <property type="evidence" value="ECO:0007669"/>
    <property type="project" value="UniProtKB-UniRule"/>
</dbReference>
<feature type="binding site" evidence="4">
    <location>
        <position position="334"/>
    </location>
    <ligand>
        <name>Zn(2+)</name>
        <dbReference type="ChEBI" id="CHEBI:29105"/>
    </ligand>
</feature>
<gene>
    <name evidence="4 6" type="primary">tgt</name>
    <name evidence="6" type="ordered locus">APH_0314</name>
</gene>
<keyword evidence="4" id="KW-0671">Queuosine biosynthesis</keyword>
<dbReference type="SUPFAM" id="SSF51713">
    <property type="entry name" value="tRNA-guanine transglycosylase"/>
    <property type="match status" value="1"/>
</dbReference>
<dbReference type="HAMAP" id="MF_00168">
    <property type="entry name" value="Q_tRNA_Tgt"/>
    <property type="match status" value="1"/>
</dbReference>
<feature type="region of interest" description="RNA binding" evidence="4">
    <location>
        <begin position="269"/>
        <end position="275"/>
    </location>
</feature>
<dbReference type="EC" id="2.4.2.29" evidence="4"/>
<dbReference type="AlphaFoldDB" id="Q2GL25"/>
<dbReference type="PANTHER" id="PTHR46499">
    <property type="entry name" value="QUEUINE TRNA-RIBOSYLTRANSFERASE"/>
    <property type="match status" value="1"/>
</dbReference>
<keyword evidence="1 4" id="KW-0328">Glycosyltransferase</keyword>
<feature type="binding site" evidence="4">
    <location>
        <position position="212"/>
    </location>
    <ligand>
        <name>substrate</name>
    </ligand>
</feature>
<dbReference type="HOGENOM" id="CLU_022060_0_2_5"/>
<dbReference type="Proteomes" id="UP000001943">
    <property type="component" value="Chromosome"/>
</dbReference>
<evidence type="ECO:0000256" key="3">
    <source>
        <dbReference type="ARBA" id="ARBA00022694"/>
    </source>
</evidence>
<protein>
    <recommendedName>
        <fullName evidence="4">Queuine tRNA-ribosyltransferase</fullName>
        <ecNumber evidence="4">2.4.2.29</ecNumber>
    </recommendedName>
    <alternativeName>
        <fullName evidence="4">Guanine insertion enzyme</fullName>
    </alternativeName>
    <alternativeName>
        <fullName evidence="4">tRNA-guanine transglycosylase</fullName>
    </alternativeName>
</protein>
<keyword evidence="4" id="KW-0479">Metal-binding</keyword>
<accession>Q2GL25</accession>
<dbReference type="EnsemblBacteria" id="ABD43355">
    <property type="protein sequence ID" value="ABD43355"/>
    <property type="gene ID" value="APH_0314"/>
</dbReference>
<dbReference type="PANTHER" id="PTHR46499:SF1">
    <property type="entry name" value="QUEUINE TRNA-RIBOSYLTRANSFERASE"/>
    <property type="match status" value="1"/>
</dbReference>